<feature type="region of interest" description="Disordered" evidence="1">
    <location>
        <begin position="1"/>
        <end position="62"/>
    </location>
</feature>
<dbReference type="InterPro" id="IPR003593">
    <property type="entry name" value="AAA+_ATPase"/>
</dbReference>
<feature type="domain" description="AAA+ ATPase" evidence="2">
    <location>
        <begin position="638"/>
        <end position="763"/>
    </location>
</feature>
<dbReference type="PANTHER" id="PTHR46411:SF4">
    <property type="entry name" value="AAA+ ATPASE DOMAIN-CONTAINING PROTEIN"/>
    <property type="match status" value="1"/>
</dbReference>
<dbReference type="Pfam" id="PF23232">
    <property type="entry name" value="AAA_lid_13"/>
    <property type="match status" value="1"/>
</dbReference>
<dbReference type="InterPro" id="IPR027417">
    <property type="entry name" value="P-loop_NTPase"/>
</dbReference>
<dbReference type="STRING" id="694573.A0A194UTN4"/>
<dbReference type="InterPro" id="IPR054289">
    <property type="entry name" value="DUF7025"/>
</dbReference>
<organism evidence="3 4">
    <name type="scientific">Cytospora mali</name>
    <name type="common">Apple Valsa canker fungus</name>
    <name type="synonym">Valsa mali</name>
    <dbReference type="NCBI Taxonomy" id="578113"/>
    <lineage>
        <taxon>Eukaryota</taxon>
        <taxon>Fungi</taxon>
        <taxon>Dikarya</taxon>
        <taxon>Ascomycota</taxon>
        <taxon>Pezizomycotina</taxon>
        <taxon>Sordariomycetes</taxon>
        <taxon>Sordariomycetidae</taxon>
        <taxon>Diaporthales</taxon>
        <taxon>Cytosporaceae</taxon>
        <taxon>Cytospora</taxon>
    </lineage>
</organism>
<feature type="region of interest" description="Disordered" evidence="1">
    <location>
        <begin position="79"/>
        <end position="107"/>
    </location>
</feature>
<accession>A0A194UTN4</accession>
<dbReference type="InterPro" id="IPR056599">
    <property type="entry name" value="AAA_lid_fung"/>
</dbReference>
<feature type="region of interest" description="Disordered" evidence="1">
    <location>
        <begin position="273"/>
        <end position="292"/>
    </location>
</feature>
<dbReference type="PANTHER" id="PTHR46411">
    <property type="entry name" value="FAMILY ATPASE, PUTATIVE-RELATED"/>
    <property type="match status" value="1"/>
</dbReference>
<dbReference type="Proteomes" id="UP000078576">
    <property type="component" value="Unassembled WGS sequence"/>
</dbReference>
<name>A0A194UTN4_CYTMA</name>
<evidence type="ECO:0000313" key="3">
    <source>
        <dbReference type="EMBL" id="KUI55018.1"/>
    </source>
</evidence>
<feature type="compositionally biased region" description="Basic and acidic residues" evidence="1">
    <location>
        <begin position="17"/>
        <end position="30"/>
    </location>
</feature>
<dbReference type="OrthoDB" id="10042665at2759"/>
<dbReference type="GO" id="GO:0005524">
    <property type="term" value="F:ATP binding"/>
    <property type="evidence" value="ECO:0007669"/>
    <property type="project" value="InterPro"/>
</dbReference>
<sequence>MSDQHEELGGLVTPSEDEAKPDSRPIKTSEESPETVIEPSSDAVQGEGLETNGKHGDPTAADISAFMKTFQKILQSSSTNITLETKGEGGDSDEEEGGEASEKDSDEKLSEGACRCTVCINEKRHPEKRIAHAVEFIDDEDYVLITEDRDKPLDLSTERKKVDTKRLSTIFTVATVVKTSISKNFKIYFPAEFKTMVKKNLLTNKDIEINFKTLKMFIVSPAIIHALRSVILYYPDLVLRSDRPSVTSPFAALAHHVDDLREYRDRLLASREEGHIQDPTAPQKPAFPPDHESMTEFCNAKAAEHVSMLLDYLEDSYGDRAQAEVARNGRGLCTFAMLWMMFKPGTTVYVRSRAEEMPSAMVIKSVEVDPAIIFRNDNERAPYKIHLWHLDYDGRRVGRRLQEKTLIQFDGEREITSLQVFPCHFLDRQDNASTRKQVIERGKKWYGLLKGKMVLYNGQFMGDRLTKPFNGRVYVDSTSYWRDGTDEAPPSLGSIDNDPSNIGGCTCSVCTSKRPEAQLTRLQLWKGYEDIDPFDVESLELEERDTNARLGIDKNHRYLICTPVIGGLVLKKRTWEKLDTAYCSEVQPRDKAIDNLVLTKSRKDMIKALLHNYSMNSSGNPGKVPDTWSADFIEDKGDGRIFLLHGPPGVGKTYTAECIAEYTGRPLISLTCGDIGTEEEDVEKHLQKWFALGEKWGAVMLIDEADVYLETRQPGDLKRNGLVSVFLRAVEYYKGILFLTTNRVGQFDDAFMSRIHVILRYDRLNLEDRKKIWEGFFEKLEKDRGRQMRITKRARQYVLEDKEMTQIPWNGREIRNAFQTAVALAQYQFAMLEDKEDGDKAMLDREHFEEVCAMTTHFKDYLNNVHMADEEERRLRRKDGL</sequence>
<feature type="compositionally biased region" description="Acidic residues" evidence="1">
    <location>
        <begin position="90"/>
        <end position="99"/>
    </location>
</feature>
<evidence type="ECO:0000256" key="1">
    <source>
        <dbReference type="SAM" id="MobiDB-lite"/>
    </source>
</evidence>
<gene>
    <name evidence="3" type="ORF">VP1G_02341</name>
</gene>
<dbReference type="InterPro" id="IPR003959">
    <property type="entry name" value="ATPase_AAA_core"/>
</dbReference>
<dbReference type="SUPFAM" id="SSF52540">
    <property type="entry name" value="P-loop containing nucleoside triphosphate hydrolases"/>
    <property type="match status" value="1"/>
</dbReference>
<protein>
    <submittedName>
        <fullName evidence="3">ATPase family AAA domain-containing protein 3</fullName>
    </submittedName>
</protein>
<dbReference type="EMBL" id="KN714677">
    <property type="protein sequence ID" value="KUI55018.1"/>
    <property type="molecule type" value="Genomic_DNA"/>
</dbReference>
<proteinExistence type="predicted"/>
<reference evidence="4" key="1">
    <citation type="submission" date="2014-12" db="EMBL/GenBank/DDBJ databases">
        <title>Genome Sequence of Valsa Canker Pathogens Uncovers a Specific Adaption of Colonization on Woody Bark.</title>
        <authorList>
            <person name="Yin Z."/>
            <person name="Liu H."/>
            <person name="Gao X."/>
            <person name="Li Z."/>
            <person name="Song N."/>
            <person name="Ke X."/>
            <person name="Dai Q."/>
            <person name="Wu Y."/>
            <person name="Sun Y."/>
            <person name="Xu J.-R."/>
            <person name="Kang Z.K."/>
            <person name="Wang L."/>
            <person name="Huang L."/>
        </authorList>
    </citation>
    <scope>NUCLEOTIDE SEQUENCE [LARGE SCALE GENOMIC DNA]</scope>
    <source>
        <strain evidence="4">SXYL134</strain>
    </source>
</reference>
<dbReference type="GO" id="GO:0016887">
    <property type="term" value="F:ATP hydrolysis activity"/>
    <property type="evidence" value="ECO:0007669"/>
    <property type="project" value="InterPro"/>
</dbReference>
<dbReference type="AlphaFoldDB" id="A0A194UTN4"/>
<dbReference type="Pfam" id="PF00004">
    <property type="entry name" value="AAA"/>
    <property type="match status" value="1"/>
</dbReference>
<dbReference type="CDD" id="cd19481">
    <property type="entry name" value="RecA-like_protease"/>
    <property type="match status" value="1"/>
</dbReference>
<keyword evidence="4" id="KW-1185">Reference proteome</keyword>
<evidence type="ECO:0000259" key="2">
    <source>
        <dbReference type="SMART" id="SM00382"/>
    </source>
</evidence>
<dbReference type="Gene3D" id="3.40.50.300">
    <property type="entry name" value="P-loop containing nucleotide triphosphate hydrolases"/>
    <property type="match status" value="1"/>
</dbReference>
<dbReference type="Pfam" id="PF22942">
    <property type="entry name" value="DUF7025"/>
    <property type="match status" value="1"/>
</dbReference>
<dbReference type="SMART" id="SM00382">
    <property type="entry name" value="AAA"/>
    <property type="match status" value="1"/>
</dbReference>
<evidence type="ECO:0000313" key="4">
    <source>
        <dbReference type="Proteomes" id="UP000078576"/>
    </source>
</evidence>